<organism evidence="2">
    <name type="scientific">bioreactor metagenome</name>
    <dbReference type="NCBI Taxonomy" id="1076179"/>
    <lineage>
        <taxon>unclassified sequences</taxon>
        <taxon>metagenomes</taxon>
        <taxon>ecological metagenomes</taxon>
    </lineage>
</organism>
<evidence type="ECO:0000256" key="1">
    <source>
        <dbReference type="SAM" id="Phobius"/>
    </source>
</evidence>
<reference evidence="2" key="1">
    <citation type="submission" date="2019-08" db="EMBL/GenBank/DDBJ databases">
        <authorList>
            <person name="Kucharzyk K."/>
            <person name="Murdoch R.W."/>
            <person name="Higgins S."/>
            <person name="Loffler F."/>
        </authorList>
    </citation>
    <scope>NUCLEOTIDE SEQUENCE</scope>
</reference>
<keyword evidence="1" id="KW-0472">Membrane</keyword>
<comment type="caution">
    <text evidence="2">The sequence shown here is derived from an EMBL/GenBank/DDBJ whole genome shotgun (WGS) entry which is preliminary data.</text>
</comment>
<name>A0A645HQ18_9ZZZZ</name>
<proteinExistence type="predicted"/>
<keyword evidence="1" id="KW-0812">Transmembrane</keyword>
<gene>
    <name evidence="2" type="ORF">SDC9_187865</name>
</gene>
<dbReference type="AlphaFoldDB" id="A0A645HQ18"/>
<keyword evidence="1" id="KW-1133">Transmembrane helix</keyword>
<dbReference type="EMBL" id="VSSQ01096672">
    <property type="protein sequence ID" value="MPN40329.1"/>
    <property type="molecule type" value="Genomic_DNA"/>
</dbReference>
<evidence type="ECO:0000313" key="2">
    <source>
        <dbReference type="EMBL" id="MPN40329.1"/>
    </source>
</evidence>
<accession>A0A645HQ18</accession>
<feature type="transmembrane region" description="Helical" evidence="1">
    <location>
        <begin position="134"/>
        <end position="151"/>
    </location>
</feature>
<sequence length="159" mass="16777">MGLLAALVLSAAAVAGETPPMSVAVAESEHFEAVGRLTPEGMSWYVDYADSNAPVLNAELELEAGGQSVKARFRPERGDYLVADEKWLQPLRRPGEHPMALTLIAGEDSDLLSGELRVEAPDAAASGAMLSQPAGWAALVLGVGGLLVWLWRRRSKGGA</sequence>
<protein>
    <submittedName>
        <fullName evidence="2">Uncharacterized protein</fullName>
    </submittedName>
</protein>